<dbReference type="CDD" id="cd15904">
    <property type="entry name" value="TSPO_MBR"/>
    <property type="match status" value="1"/>
</dbReference>
<dbReference type="RefSeq" id="WP_092658653.1">
    <property type="nucleotide sequence ID" value="NZ_FOCX01000004.1"/>
</dbReference>
<keyword evidence="4 6" id="KW-1133">Transmembrane helix</keyword>
<evidence type="ECO:0000256" key="1">
    <source>
        <dbReference type="ARBA" id="ARBA00004141"/>
    </source>
</evidence>
<reference evidence="8" key="1">
    <citation type="submission" date="2016-10" db="EMBL/GenBank/DDBJ databases">
        <authorList>
            <person name="Varghese N."/>
            <person name="Submissions S."/>
        </authorList>
    </citation>
    <scope>NUCLEOTIDE SEQUENCE [LARGE SCALE GENOMIC DNA]</scope>
    <source>
        <strain evidence="8">IBRC-M 10043</strain>
    </source>
</reference>
<feature type="transmembrane region" description="Helical" evidence="6">
    <location>
        <begin position="118"/>
        <end position="139"/>
    </location>
</feature>
<keyword evidence="3 6" id="KW-0812">Transmembrane</keyword>
<comment type="subcellular location">
    <subcellularLocation>
        <location evidence="1">Membrane</location>
        <topology evidence="1">Multi-pass membrane protein</topology>
    </subcellularLocation>
</comment>
<sequence length="170" mass="18541">MADTALSTASRLPERRPIATLVLAILASELVGSLGNLLSLSGVTTWYPTLTTPAFNPPGWVFGPVWITLFALMGTAAWLVWRGGLDDRSVRLALALFGIQFACNVAWSGAFFGLRSPLLGLVVIVALWLAIVATIRAFARVDRRAALLLVPYLLWVSFAAVLNYELWRLN</sequence>
<dbReference type="Proteomes" id="UP000198775">
    <property type="component" value="Unassembled WGS sequence"/>
</dbReference>
<proteinExistence type="inferred from homology"/>
<name>A0A1H8IL49_9EURY</name>
<comment type="similarity">
    <text evidence="2">Belongs to the TspO/BZRP family.</text>
</comment>
<dbReference type="Pfam" id="PF03073">
    <property type="entry name" value="TspO_MBR"/>
    <property type="match status" value="1"/>
</dbReference>
<feature type="transmembrane region" description="Helical" evidence="6">
    <location>
        <begin position="60"/>
        <end position="80"/>
    </location>
</feature>
<organism evidence="7 8">
    <name type="scientific">Halorientalis persicus</name>
    <dbReference type="NCBI Taxonomy" id="1367881"/>
    <lineage>
        <taxon>Archaea</taxon>
        <taxon>Methanobacteriati</taxon>
        <taxon>Methanobacteriota</taxon>
        <taxon>Stenosarchaea group</taxon>
        <taxon>Halobacteria</taxon>
        <taxon>Halobacteriales</taxon>
        <taxon>Haloarculaceae</taxon>
        <taxon>Halorientalis</taxon>
    </lineage>
</organism>
<feature type="transmembrane region" description="Helical" evidence="6">
    <location>
        <begin position="146"/>
        <end position="164"/>
    </location>
</feature>
<feature type="transmembrane region" description="Helical" evidence="6">
    <location>
        <begin position="21"/>
        <end position="40"/>
    </location>
</feature>
<feature type="transmembrane region" description="Helical" evidence="6">
    <location>
        <begin position="92"/>
        <end position="112"/>
    </location>
</feature>
<dbReference type="GO" id="GO:0033013">
    <property type="term" value="P:tetrapyrrole metabolic process"/>
    <property type="evidence" value="ECO:0007669"/>
    <property type="project" value="UniProtKB-ARBA"/>
</dbReference>
<evidence type="ECO:0000256" key="4">
    <source>
        <dbReference type="ARBA" id="ARBA00022989"/>
    </source>
</evidence>
<keyword evidence="8" id="KW-1185">Reference proteome</keyword>
<dbReference type="Gene3D" id="1.20.1260.100">
    <property type="entry name" value="TspO/MBR protein"/>
    <property type="match status" value="1"/>
</dbReference>
<dbReference type="InterPro" id="IPR004307">
    <property type="entry name" value="TspO_MBR"/>
</dbReference>
<dbReference type="PANTHER" id="PTHR10057">
    <property type="entry name" value="PERIPHERAL-TYPE BENZODIAZEPINE RECEPTOR"/>
    <property type="match status" value="1"/>
</dbReference>
<accession>A0A1H8IL49</accession>
<evidence type="ECO:0000256" key="6">
    <source>
        <dbReference type="SAM" id="Phobius"/>
    </source>
</evidence>
<dbReference type="OrthoDB" id="212929at2157"/>
<evidence type="ECO:0000256" key="2">
    <source>
        <dbReference type="ARBA" id="ARBA00007524"/>
    </source>
</evidence>
<dbReference type="GO" id="GO:0016020">
    <property type="term" value="C:membrane"/>
    <property type="evidence" value="ECO:0007669"/>
    <property type="project" value="UniProtKB-SubCell"/>
</dbReference>
<dbReference type="AlphaFoldDB" id="A0A1H8IL49"/>
<keyword evidence="5 6" id="KW-0472">Membrane</keyword>
<protein>
    <submittedName>
        <fullName evidence="7">TspO and MBR related proteins</fullName>
    </submittedName>
</protein>
<dbReference type="FunFam" id="1.20.1260.100:FF:000001">
    <property type="entry name" value="translocator protein 2"/>
    <property type="match status" value="1"/>
</dbReference>
<dbReference type="PIRSF" id="PIRSF005859">
    <property type="entry name" value="PBR"/>
    <property type="match status" value="1"/>
</dbReference>
<dbReference type="InterPro" id="IPR038330">
    <property type="entry name" value="TspO/MBR-related_sf"/>
</dbReference>
<gene>
    <name evidence="7" type="ORF">SAMN05216388_1004195</name>
</gene>
<evidence type="ECO:0000313" key="7">
    <source>
        <dbReference type="EMBL" id="SEN69059.1"/>
    </source>
</evidence>
<evidence type="ECO:0000256" key="5">
    <source>
        <dbReference type="ARBA" id="ARBA00023136"/>
    </source>
</evidence>
<evidence type="ECO:0000313" key="8">
    <source>
        <dbReference type="Proteomes" id="UP000198775"/>
    </source>
</evidence>
<evidence type="ECO:0000256" key="3">
    <source>
        <dbReference type="ARBA" id="ARBA00022692"/>
    </source>
</evidence>
<dbReference type="EMBL" id="FOCX01000004">
    <property type="protein sequence ID" value="SEN69059.1"/>
    <property type="molecule type" value="Genomic_DNA"/>
</dbReference>
<dbReference type="PANTHER" id="PTHR10057:SF0">
    <property type="entry name" value="TRANSLOCATOR PROTEIN"/>
    <property type="match status" value="1"/>
</dbReference>